<protein>
    <submittedName>
        <fullName evidence="1">Uncharacterized protein</fullName>
    </submittedName>
</protein>
<dbReference type="RefSeq" id="WP_408224558.1">
    <property type="nucleotide sequence ID" value="NZ_JAQQCF010000004.1"/>
</dbReference>
<evidence type="ECO:0000313" key="1">
    <source>
        <dbReference type="EMBL" id="MFM0636524.1"/>
    </source>
</evidence>
<accession>A0ABW9DNK7</accession>
<evidence type="ECO:0000313" key="2">
    <source>
        <dbReference type="Proteomes" id="UP001629432"/>
    </source>
</evidence>
<reference evidence="1 2" key="1">
    <citation type="journal article" date="2024" name="Chem. Sci.">
        <title>Discovery of megapolipeptins by genome mining of a Burkholderiales bacteria collection.</title>
        <authorList>
            <person name="Paulo B.S."/>
            <person name="Recchia M.J.J."/>
            <person name="Lee S."/>
            <person name="Fergusson C.H."/>
            <person name="Romanowski S.B."/>
            <person name="Hernandez A."/>
            <person name="Krull N."/>
            <person name="Liu D.Y."/>
            <person name="Cavanagh H."/>
            <person name="Bos A."/>
            <person name="Gray C.A."/>
            <person name="Murphy B.T."/>
            <person name="Linington R.G."/>
            <person name="Eustaquio A.S."/>
        </authorList>
    </citation>
    <scope>NUCLEOTIDE SEQUENCE [LARGE SCALE GENOMIC DNA]</scope>
    <source>
        <strain evidence="1 2">RL17-338-BIC-A</strain>
    </source>
</reference>
<dbReference type="Proteomes" id="UP001629432">
    <property type="component" value="Unassembled WGS sequence"/>
</dbReference>
<gene>
    <name evidence="1" type="ORF">PQQ63_07455</name>
</gene>
<organism evidence="1 2">
    <name type="scientific">Paraburkholderia metrosideri</name>
    <dbReference type="NCBI Taxonomy" id="580937"/>
    <lineage>
        <taxon>Bacteria</taxon>
        <taxon>Pseudomonadati</taxon>
        <taxon>Pseudomonadota</taxon>
        <taxon>Betaproteobacteria</taxon>
        <taxon>Burkholderiales</taxon>
        <taxon>Burkholderiaceae</taxon>
        <taxon>Paraburkholderia</taxon>
    </lineage>
</organism>
<proteinExistence type="predicted"/>
<name>A0ABW9DNK7_9BURK</name>
<comment type="caution">
    <text evidence="1">The sequence shown here is derived from an EMBL/GenBank/DDBJ whole genome shotgun (WGS) entry which is preliminary data.</text>
</comment>
<keyword evidence="2" id="KW-1185">Reference proteome</keyword>
<sequence>MNDSLRNLKKWSSEEIATFPMNAAAQRMNCGYRLAVWLTQWRRDGKSESKTYLWSALRGRYTRNESEASVDVVATCQPQFRAADFAGSARREGVQ</sequence>
<dbReference type="EMBL" id="JAQQCF010000004">
    <property type="protein sequence ID" value="MFM0636524.1"/>
    <property type="molecule type" value="Genomic_DNA"/>
</dbReference>